<gene>
    <name evidence="9" type="ORF">C2L64_50115</name>
</gene>
<keyword evidence="5" id="KW-0408">Iron</keyword>
<dbReference type="Pfam" id="PF01152">
    <property type="entry name" value="Bac_globin"/>
    <property type="match status" value="1"/>
</dbReference>
<evidence type="ECO:0000256" key="3">
    <source>
        <dbReference type="ARBA" id="ARBA00022617"/>
    </source>
</evidence>
<evidence type="ECO:0000256" key="8">
    <source>
        <dbReference type="SAM" id="MobiDB-lite"/>
    </source>
</evidence>
<comment type="similarity">
    <text evidence="6">Belongs to the truncated hemoglobin family. Group II subfamily.</text>
</comment>
<dbReference type="SUPFAM" id="SSF46458">
    <property type="entry name" value="Globin-like"/>
    <property type="match status" value="1"/>
</dbReference>
<dbReference type="KEGG" id="phs:C2L64_50115"/>
<dbReference type="PANTHER" id="PTHR47366:SF1">
    <property type="entry name" value="TWO-ON-TWO HEMOGLOBIN-3"/>
    <property type="match status" value="1"/>
</dbReference>
<evidence type="ECO:0000313" key="10">
    <source>
        <dbReference type="Proteomes" id="UP000236649"/>
    </source>
</evidence>
<evidence type="ECO:0000256" key="1">
    <source>
        <dbReference type="ARBA" id="ARBA00001971"/>
    </source>
</evidence>
<name>A0AAN1JNE7_9BURK</name>
<feature type="compositionally biased region" description="Low complexity" evidence="8">
    <location>
        <begin position="1"/>
        <end position="16"/>
    </location>
</feature>
<dbReference type="GO" id="GO:0019825">
    <property type="term" value="F:oxygen binding"/>
    <property type="evidence" value="ECO:0007669"/>
    <property type="project" value="InterPro"/>
</dbReference>
<evidence type="ECO:0000313" key="9">
    <source>
        <dbReference type="EMBL" id="AUT76399.1"/>
    </source>
</evidence>
<dbReference type="InterPro" id="IPR044203">
    <property type="entry name" value="GlbO/GLB3-like"/>
</dbReference>
<dbReference type="EMBL" id="CP026109">
    <property type="protein sequence ID" value="AUT76399.1"/>
    <property type="molecule type" value="Genomic_DNA"/>
</dbReference>
<dbReference type="CDD" id="cd14773">
    <property type="entry name" value="TrHb2_PhHbO-like_O"/>
    <property type="match status" value="1"/>
</dbReference>
<evidence type="ECO:0000256" key="6">
    <source>
        <dbReference type="ARBA" id="ARBA00034496"/>
    </source>
</evidence>
<protein>
    <submittedName>
        <fullName evidence="9">Globin-like protein</fullName>
    </submittedName>
</protein>
<dbReference type="InterPro" id="IPR012292">
    <property type="entry name" value="Globin/Proto"/>
</dbReference>
<dbReference type="PANTHER" id="PTHR47366">
    <property type="entry name" value="TWO-ON-TWO HEMOGLOBIN-3"/>
    <property type="match status" value="1"/>
</dbReference>
<reference evidence="9 10" key="1">
    <citation type="submission" date="2018-01" db="EMBL/GenBank/DDBJ databases">
        <title>Species boundaries and ecological features among Paraburkholderia terrae DSMZ17804T, P. hospita DSMZ17164T and P. caribensis DSMZ13236T.</title>
        <authorList>
            <person name="Pratama A.A."/>
        </authorList>
    </citation>
    <scope>NUCLEOTIDE SEQUENCE [LARGE SCALE GENOMIC DNA]</scope>
    <source>
        <strain evidence="9 10">DSM 17164</strain>
    </source>
</reference>
<keyword evidence="2" id="KW-0813">Transport</keyword>
<dbReference type="GO" id="GO:0046872">
    <property type="term" value="F:metal ion binding"/>
    <property type="evidence" value="ECO:0007669"/>
    <property type="project" value="UniProtKB-KW"/>
</dbReference>
<proteinExistence type="inferred from homology"/>
<evidence type="ECO:0000256" key="5">
    <source>
        <dbReference type="ARBA" id="ARBA00023004"/>
    </source>
</evidence>
<dbReference type="InterPro" id="IPR001486">
    <property type="entry name" value="Hemoglobin_trunc"/>
</dbReference>
<dbReference type="GO" id="GO:0020037">
    <property type="term" value="F:heme binding"/>
    <property type="evidence" value="ECO:0007669"/>
    <property type="project" value="InterPro"/>
</dbReference>
<evidence type="ECO:0000256" key="7">
    <source>
        <dbReference type="PIRSR" id="PIRSR601486-1"/>
    </source>
</evidence>
<comment type="cofactor">
    <cofactor evidence="1">
        <name>heme</name>
        <dbReference type="ChEBI" id="CHEBI:30413"/>
    </cofactor>
</comment>
<evidence type="ECO:0000256" key="4">
    <source>
        <dbReference type="ARBA" id="ARBA00022723"/>
    </source>
</evidence>
<sequence>MLNVASASAGRSSCRAPQEPTKPEDIVETKRQSVHQMIGGEAAVARLVETFYDIIETEPDGASIHALHLKGFGLGHVRQAQFEFLSGYFGGPQYYVERMGHASLQYMHEHIEIGPAEVEAWLTCMKKAIVALGYDAHIETALMRHFTRSAHTLQNRA</sequence>
<dbReference type="InterPro" id="IPR019795">
    <property type="entry name" value="Globin_bac-like_CS"/>
</dbReference>
<dbReference type="AlphaFoldDB" id="A0AAN1JNE7"/>
<keyword evidence="4" id="KW-0479">Metal-binding</keyword>
<keyword evidence="3 7" id="KW-0349">Heme</keyword>
<dbReference type="Gene3D" id="1.10.490.10">
    <property type="entry name" value="Globins"/>
    <property type="match status" value="1"/>
</dbReference>
<feature type="binding site" description="distal binding residue" evidence="7">
    <location>
        <position position="151"/>
    </location>
    <ligand>
        <name>heme</name>
        <dbReference type="ChEBI" id="CHEBI:30413"/>
    </ligand>
    <ligandPart>
        <name>Fe</name>
        <dbReference type="ChEBI" id="CHEBI:18248"/>
    </ligandPart>
</feature>
<dbReference type="InterPro" id="IPR009050">
    <property type="entry name" value="Globin-like_sf"/>
</dbReference>
<dbReference type="GO" id="GO:0005344">
    <property type="term" value="F:oxygen carrier activity"/>
    <property type="evidence" value="ECO:0007669"/>
    <property type="project" value="InterPro"/>
</dbReference>
<feature type="region of interest" description="Disordered" evidence="8">
    <location>
        <begin position="1"/>
        <end position="24"/>
    </location>
</feature>
<organism evidence="9 10">
    <name type="scientific">Paraburkholderia hospita</name>
    <dbReference type="NCBI Taxonomy" id="169430"/>
    <lineage>
        <taxon>Bacteria</taxon>
        <taxon>Pseudomonadati</taxon>
        <taxon>Pseudomonadota</taxon>
        <taxon>Betaproteobacteria</taxon>
        <taxon>Burkholderiales</taxon>
        <taxon>Burkholderiaceae</taxon>
        <taxon>Paraburkholderia</taxon>
    </lineage>
</organism>
<dbReference type="Proteomes" id="UP000236649">
    <property type="component" value="Chromosome 5"/>
</dbReference>
<accession>A0AAN1JNE7</accession>
<dbReference type="PROSITE" id="PS01213">
    <property type="entry name" value="GLOBIN_FAM_2"/>
    <property type="match status" value="1"/>
</dbReference>
<evidence type="ECO:0000256" key="2">
    <source>
        <dbReference type="ARBA" id="ARBA00022448"/>
    </source>
</evidence>